<reference evidence="2 7" key="3">
    <citation type="submission" date="2020-08" db="EMBL/GenBank/DDBJ databases">
        <title>Genomic Encyclopedia of Type Strains, Phase IV (KMG-IV): sequencing the most valuable type-strain genomes for metagenomic binning, comparative biology and taxonomic classification.</title>
        <authorList>
            <person name="Goeker M."/>
        </authorList>
    </citation>
    <scope>NUCLEOTIDE SEQUENCE [LARGE SCALE GENOMIC DNA]</scope>
    <source>
        <strain evidence="2 7">DSM 14878</strain>
    </source>
</reference>
<keyword evidence="5" id="KW-1185">Reference proteome</keyword>
<dbReference type="EMBL" id="UXHF01000004">
    <property type="protein sequence ID" value="VDC50842.1"/>
    <property type="molecule type" value="Genomic_DNA"/>
</dbReference>
<protein>
    <submittedName>
        <fullName evidence="4">Uncharacterized protein</fullName>
    </submittedName>
</protein>
<keyword evidence="1" id="KW-0812">Transmembrane</keyword>
<name>A0A6G7EJD9_9CAUL</name>
<evidence type="ECO:0000313" key="6">
    <source>
        <dbReference type="Proteomes" id="UP000501325"/>
    </source>
</evidence>
<proteinExistence type="predicted"/>
<dbReference type="RefSeq" id="WP_154725362.1">
    <property type="nucleotide sequence ID" value="NZ_CP048751.1"/>
</dbReference>
<dbReference type="Proteomes" id="UP000532936">
    <property type="component" value="Unassembled WGS sequence"/>
</dbReference>
<feature type="transmembrane region" description="Helical" evidence="1">
    <location>
        <begin position="24"/>
        <end position="45"/>
    </location>
</feature>
<dbReference type="EMBL" id="JACIDA010000003">
    <property type="protein sequence ID" value="MBB3873257.1"/>
    <property type="molecule type" value="Genomic_DNA"/>
</dbReference>
<evidence type="ECO:0000313" key="4">
    <source>
        <dbReference type="EMBL" id="VDC50842.1"/>
    </source>
</evidence>
<evidence type="ECO:0000256" key="1">
    <source>
        <dbReference type="SAM" id="Phobius"/>
    </source>
</evidence>
<reference evidence="3 6" key="2">
    <citation type="submission" date="2020-01" db="EMBL/GenBank/DDBJ databases">
        <authorList>
            <person name="Wang S."/>
        </authorList>
    </citation>
    <scope>NUCLEOTIDE SEQUENCE [LARGE SCALE GENOMIC DNA]</scope>
    <source>
        <strain evidence="3 6">D151-2-6</strain>
    </source>
</reference>
<evidence type="ECO:0000313" key="2">
    <source>
        <dbReference type="EMBL" id="MBB3873257.1"/>
    </source>
</evidence>
<evidence type="ECO:0000313" key="7">
    <source>
        <dbReference type="Proteomes" id="UP000532936"/>
    </source>
</evidence>
<keyword evidence="1" id="KW-1133">Transmembrane helix</keyword>
<evidence type="ECO:0000313" key="5">
    <source>
        <dbReference type="Proteomes" id="UP000289220"/>
    </source>
</evidence>
<dbReference type="Proteomes" id="UP000501325">
    <property type="component" value="Chromosome"/>
</dbReference>
<reference evidence="4 5" key="1">
    <citation type="submission" date="2018-11" db="EMBL/GenBank/DDBJ databases">
        <authorList>
            <person name="Peiro R."/>
            <person name="Begona"/>
            <person name="Cbmso G."/>
            <person name="Lopez M."/>
            <person name="Gonzalez S."/>
            <person name="Sacristan E."/>
            <person name="Castillo E."/>
        </authorList>
    </citation>
    <scope>NUCLEOTIDE SEQUENCE [LARGE SCALE GENOMIC DNA]</scope>
    <source>
        <strain evidence="4">Brev_genome</strain>
    </source>
</reference>
<organism evidence="4 5">
    <name type="scientific">Brevundimonas mediterranea</name>
    <dbReference type="NCBI Taxonomy" id="74329"/>
    <lineage>
        <taxon>Bacteria</taxon>
        <taxon>Pseudomonadati</taxon>
        <taxon>Pseudomonadota</taxon>
        <taxon>Alphaproteobacteria</taxon>
        <taxon>Caulobacterales</taxon>
        <taxon>Caulobacteraceae</taxon>
        <taxon>Brevundimonas</taxon>
    </lineage>
</organism>
<sequence>MPTRLVVAKQGAEVPVQARPLNPVMAYVLAAVVGAAFWAMLLTALF</sequence>
<evidence type="ECO:0000313" key="3">
    <source>
        <dbReference type="EMBL" id="QIH73673.1"/>
    </source>
</evidence>
<dbReference type="EMBL" id="CP048751">
    <property type="protein sequence ID" value="QIH73673.1"/>
    <property type="molecule type" value="Genomic_DNA"/>
</dbReference>
<keyword evidence="1" id="KW-0472">Membrane</keyword>
<gene>
    <name evidence="4" type="ORF">BREV_BREV_00319</name>
    <name evidence="2" type="ORF">GGR11_002819</name>
    <name evidence="3" type="ORF">GYM46_12375</name>
</gene>
<dbReference type="AlphaFoldDB" id="A0A6G7EJD9"/>
<dbReference type="KEGG" id="bmed:GYM46_12375"/>
<dbReference type="Proteomes" id="UP000289220">
    <property type="component" value="Unassembled WGS sequence"/>
</dbReference>
<accession>A0A6G7EJD9</accession>